<organism evidence="2 3">
    <name type="scientific">Nonomuraea insulae</name>
    <dbReference type="NCBI Taxonomy" id="1616787"/>
    <lineage>
        <taxon>Bacteria</taxon>
        <taxon>Bacillati</taxon>
        <taxon>Actinomycetota</taxon>
        <taxon>Actinomycetes</taxon>
        <taxon>Streptosporangiales</taxon>
        <taxon>Streptosporangiaceae</taxon>
        <taxon>Nonomuraea</taxon>
    </lineage>
</organism>
<evidence type="ECO:0000313" key="3">
    <source>
        <dbReference type="Proteomes" id="UP001596058"/>
    </source>
</evidence>
<dbReference type="Proteomes" id="UP001596058">
    <property type="component" value="Unassembled WGS sequence"/>
</dbReference>
<keyword evidence="1" id="KW-0812">Transmembrane</keyword>
<protein>
    <submittedName>
        <fullName evidence="2">Uncharacterized protein</fullName>
    </submittedName>
</protein>
<feature type="transmembrane region" description="Helical" evidence="1">
    <location>
        <begin position="30"/>
        <end position="49"/>
    </location>
</feature>
<dbReference type="EMBL" id="JBHSPA010000062">
    <property type="protein sequence ID" value="MFC5831174.1"/>
    <property type="molecule type" value="Genomic_DNA"/>
</dbReference>
<evidence type="ECO:0000313" key="2">
    <source>
        <dbReference type="EMBL" id="MFC5831174.1"/>
    </source>
</evidence>
<keyword evidence="1" id="KW-0472">Membrane</keyword>
<sequence>MTLIAIVAFVALERHSRVNGVIDWGKVAARAALVLALYATLVPIIFNVFPSAPGQQTTPPQPSAAAESSASALAVARQEAADRVSACESMRSMPKANHIEYVSGTPSRFMHCEWPPSPLADADGFWEIRVSGEPGPGDSEATGMSLANRFNGPCASFLVTYDFGHMGNSRHPKPFKVRRGEIYITDYDAGGVVWTEDRTTLPFYPTREEAVVLTSGHYGLANATCA</sequence>
<keyword evidence="1" id="KW-1133">Transmembrane helix</keyword>
<proteinExistence type="predicted"/>
<evidence type="ECO:0000256" key="1">
    <source>
        <dbReference type="SAM" id="Phobius"/>
    </source>
</evidence>
<keyword evidence="3" id="KW-1185">Reference proteome</keyword>
<dbReference type="RefSeq" id="WP_379520651.1">
    <property type="nucleotide sequence ID" value="NZ_JBHSPA010000062.1"/>
</dbReference>
<reference evidence="3" key="1">
    <citation type="journal article" date="2019" name="Int. J. Syst. Evol. Microbiol.">
        <title>The Global Catalogue of Microorganisms (GCM) 10K type strain sequencing project: providing services to taxonomists for standard genome sequencing and annotation.</title>
        <authorList>
            <consortium name="The Broad Institute Genomics Platform"/>
            <consortium name="The Broad Institute Genome Sequencing Center for Infectious Disease"/>
            <person name="Wu L."/>
            <person name="Ma J."/>
        </authorList>
    </citation>
    <scope>NUCLEOTIDE SEQUENCE [LARGE SCALE GENOMIC DNA]</scope>
    <source>
        <strain evidence="3">CCUG 53903</strain>
    </source>
</reference>
<accession>A0ABW1CZE2</accession>
<name>A0ABW1CZE2_9ACTN</name>
<gene>
    <name evidence="2" type="ORF">ACFPZ3_45605</name>
</gene>
<comment type="caution">
    <text evidence="2">The sequence shown here is derived from an EMBL/GenBank/DDBJ whole genome shotgun (WGS) entry which is preliminary data.</text>
</comment>